<protein>
    <submittedName>
        <fullName evidence="2">Uncharacterized protein</fullName>
    </submittedName>
</protein>
<dbReference type="EMBL" id="BDQF01000013">
    <property type="protein sequence ID" value="GAW82336.1"/>
    <property type="molecule type" value="Genomic_DNA"/>
</dbReference>
<comment type="caution">
    <text evidence="2">The sequence shown here is derived from an EMBL/GenBank/DDBJ whole genome shotgun (WGS) entry which is preliminary data.</text>
</comment>
<dbReference type="OrthoDB" id="381988at2759"/>
<evidence type="ECO:0000313" key="3">
    <source>
        <dbReference type="Proteomes" id="UP000195521"/>
    </source>
</evidence>
<dbReference type="RefSeq" id="XP_028544925.1">
    <property type="nucleotide sequence ID" value="XM_028689124.1"/>
</dbReference>
<sequence>MDYLNKIYSNYVDEETKEGYYYTEDIVTKEKLKNCCKRWSNNMNNTDLYLSYKNEIDENSFFKLVKKTWNILFFNEEKKKGKFLYHEENENIYSLPNFLIIDTLTSNVVTSYDTDQVEMSLDLGNATINHNVKVDEEEEEEEEGLDLDDNFSGHNYCDRQLDWDKQNGPLDKSTDEIPVEKKKNDGQVDKSTGEIPRDKKKNDGQVDKSTGEILRDENRDEIPRDKKKNDDQVDKSTGEIPADDSTDKIPRDEGSSEGKELDEKWKMDHCTMLRKYDNSMLLGNNRFRNSTKDMGNCKSSTVNKKYIDIYHRHDDTYSFQDKEIDDFLILPDSSMNHISNDLLHLCDDDSFLLKNIIVMKQINLGNNEEHIKLNKEEQLNDMNL</sequence>
<evidence type="ECO:0000256" key="1">
    <source>
        <dbReference type="SAM" id="MobiDB-lite"/>
    </source>
</evidence>
<dbReference type="AlphaFoldDB" id="A0A1Y1JIK0"/>
<reference evidence="3" key="1">
    <citation type="submission" date="2017-04" db="EMBL/GenBank/DDBJ databases">
        <title>Plasmodium gonderi genome.</title>
        <authorList>
            <person name="Arisue N."/>
            <person name="Honma H."/>
            <person name="Kawai S."/>
            <person name="Tougan T."/>
            <person name="Tanabe K."/>
            <person name="Horii T."/>
        </authorList>
    </citation>
    <scope>NUCLEOTIDE SEQUENCE [LARGE SCALE GENOMIC DNA]</scope>
    <source>
        <strain evidence="3">ATCC 30045</strain>
    </source>
</reference>
<dbReference type="Proteomes" id="UP000195521">
    <property type="component" value="Unassembled WGS sequence"/>
</dbReference>
<proteinExistence type="predicted"/>
<feature type="compositionally biased region" description="Basic and acidic residues" evidence="1">
    <location>
        <begin position="245"/>
        <end position="263"/>
    </location>
</feature>
<accession>A0A1Y1JIK0</accession>
<dbReference type="OMA" id="INIYHKH"/>
<keyword evidence="3" id="KW-1185">Reference proteome</keyword>
<name>A0A1Y1JIK0_PLAGO</name>
<evidence type="ECO:0000313" key="2">
    <source>
        <dbReference type="EMBL" id="GAW82336.1"/>
    </source>
</evidence>
<feature type="region of interest" description="Disordered" evidence="1">
    <location>
        <begin position="158"/>
        <end position="263"/>
    </location>
</feature>
<organism evidence="2 3">
    <name type="scientific">Plasmodium gonderi</name>
    <dbReference type="NCBI Taxonomy" id="77519"/>
    <lineage>
        <taxon>Eukaryota</taxon>
        <taxon>Sar</taxon>
        <taxon>Alveolata</taxon>
        <taxon>Apicomplexa</taxon>
        <taxon>Aconoidasida</taxon>
        <taxon>Haemosporida</taxon>
        <taxon>Plasmodiidae</taxon>
        <taxon>Plasmodium</taxon>
        <taxon>Plasmodium (Plasmodium)</taxon>
    </lineage>
</organism>
<feature type="compositionally biased region" description="Basic and acidic residues" evidence="1">
    <location>
        <begin position="172"/>
        <end position="237"/>
    </location>
</feature>
<gene>
    <name evidence="2" type="ORF">PGO_123340</name>
</gene>
<dbReference type="GeneID" id="39749073"/>